<protein>
    <submittedName>
        <fullName evidence="6">FAD-dependent oxidoreductase</fullName>
    </submittedName>
</protein>
<dbReference type="InterPro" id="IPR039650">
    <property type="entry name" value="HdrA-like"/>
</dbReference>
<evidence type="ECO:0000256" key="4">
    <source>
        <dbReference type="ARBA" id="ARBA00023004"/>
    </source>
</evidence>
<name>A0A2G1QHD7_9HYPH</name>
<dbReference type="EMBL" id="PDVP01000029">
    <property type="protein sequence ID" value="PHP64648.1"/>
    <property type="molecule type" value="Genomic_DNA"/>
</dbReference>
<dbReference type="AlphaFoldDB" id="A0A2G1QHD7"/>
<keyword evidence="2" id="KW-0479">Metal-binding</keyword>
<accession>A0A2G1QHD7</accession>
<evidence type="ECO:0000256" key="1">
    <source>
        <dbReference type="ARBA" id="ARBA00022485"/>
    </source>
</evidence>
<keyword evidence="3" id="KW-0560">Oxidoreductase</keyword>
<keyword evidence="1" id="KW-0004">4Fe-4S</keyword>
<dbReference type="Gene3D" id="3.50.50.60">
    <property type="entry name" value="FAD/NAD(P)-binding domain"/>
    <property type="match status" value="1"/>
</dbReference>
<proteinExistence type="predicted"/>
<organism evidence="6 7">
    <name type="scientific">Zhengella mangrovi</name>
    <dbReference type="NCBI Taxonomy" id="1982044"/>
    <lineage>
        <taxon>Bacteria</taxon>
        <taxon>Pseudomonadati</taxon>
        <taxon>Pseudomonadota</taxon>
        <taxon>Alphaproteobacteria</taxon>
        <taxon>Hyphomicrobiales</taxon>
        <taxon>Notoacmeibacteraceae</taxon>
        <taxon>Zhengella</taxon>
    </lineage>
</organism>
<dbReference type="InterPro" id="IPR036188">
    <property type="entry name" value="FAD/NAD-bd_sf"/>
</dbReference>
<evidence type="ECO:0000313" key="7">
    <source>
        <dbReference type="Proteomes" id="UP000221168"/>
    </source>
</evidence>
<keyword evidence="4" id="KW-0408">Iron</keyword>
<evidence type="ECO:0000256" key="2">
    <source>
        <dbReference type="ARBA" id="ARBA00022723"/>
    </source>
</evidence>
<keyword evidence="7" id="KW-1185">Reference proteome</keyword>
<dbReference type="OrthoDB" id="9777740at2"/>
<dbReference type="GO" id="GO:0016491">
    <property type="term" value="F:oxidoreductase activity"/>
    <property type="evidence" value="ECO:0007669"/>
    <property type="project" value="UniProtKB-KW"/>
</dbReference>
<dbReference type="PANTHER" id="PTHR43498:SF1">
    <property type="entry name" value="COB--COM HETERODISULFIDE REDUCTASE IRON-SULFUR SUBUNIT A"/>
    <property type="match status" value="1"/>
</dbReference>
<dbReference type="PANTHER" id="PTHR43498">
    <property type="entry name" value="FERREDOXIN:COB-COM HETERODISULFIDE REDUCTASE SUBUNIT A"/>
    <property type="match status" value="1"/>
</dbReference>
<gene>
    <name evidence="6" type="ORF">CSC94_23270</name>
</gene>
<dbReference type="GO" id="GO:0051539">
    <property type="term" value="F:4 iron, 4 sulfur cluster binding"/>
    <property type="evidence" value="ECO:0007669"/>
    <property type="project" value="UniProtKB-KW"/>
</dbReference>
<dbReference type="Pfam" id="PF12831">
    <property type="entry name" value="FAD_oxidored"/>
    <property type="match status" value="1"/>
</dbReference>
<evidence type="ECO:0000256" key="5">
    <source>
        <dbReference type="ARBA" id="ARBA00023014"/>
    </source>
</evidence>
<comment type="caution">
    <text evidence="6">The sequence shown here is derived from an EMBL/GenBank/DDBJ whole genome shotgun (WGS) entry which is preliminary data.</text>
</comment>
<evidence type="ECO:0000256" key="3">
    <source>
        <dbReference type="ARBA" id="ARBA00023002"/>
    </source>
</evidence>
<sequence>MTGLRTHETDICIVGGGMAGVAAAVSAARRGQRITLVERAGFLGGAATAGSVSQFVGWHTRAGRKVIAGIADDIIAELAGLGGADGFDRFVMSTGHCMDRIAYDPDLLKIALDRLMQAGGVEVFFHSILCGVENTKGRIERISVAGPGGLTGIEARCFLDTSGDMALLSAAGAEFLPEPAAGRQPATMMFALAPVDFSRLEAVSREQKTEIIQRGLETGALPRAALHHSRVPGSAVAWFNISRISVDAVDPLSLSAGEMEGREQAVRIARFLIGNLPGCEQARLDRLAPSLGVRDTRRVLGEHVLTADELRRNEGFADTIACGAYPIDIHHAGSTSLTIEEFGEDHYYRIPYRSLIPKGLKNLATAGRGLSAESEAFAAVRVMPSAMATGHAAGIAAAMVAQSNSGDFRAIDVPALQAELRAQSAFLGES</sequence>
<dbReference type="GO" id="GO:0046872">
    <property type="term" value="F:metal ion binding"/>
    <property type="evidence" value="ECO:0007669"/>
    <property type="project" value="UniProtKB-KW"/>
</dbReference>
<dbReference type="Proteomes" id="UP000221168">
    <property type="component" value="Unassembled WGS sequence"/>
</dbReference>
<reference evidence="6 7" key="1">
    <citation type="submission" date="2017-10" db="EMBL/GenBank/DDBJ databases">
        <title>Sedimentibacterium mangrovi gen. nov., sp. nov., a novel member of family Phyllobacteriacea isolated from mangrove sediment.</title>
        <authorList>
            <person name="Liao H."/>
            <person name="Tian Y."/>
        </authorList>
    </citation>
    <scope>NUCLEOTIDE SEQUENCE [LARGE SCALE GENOMIC DNA]</scope>
    <source>
        <strain evidence="6 7">X9-2-2</strain>
    </source>
</reference>
<evidence type="ECO:0000313" key="6">
    <source>
        <dbReference type="EMBL" id="PHP64648.1"/>
    </source>
</evidence>
<keyword evidence="5" id="KW-0411">Iron-sulfur</keyword>
<dbReference type="SUPFAM" id="SSF51905">
    <property type="entry name" value="FAD/NAD(P)-binding domain"/>
    <property type="match status" value="1"/>
</dbReference>